<organism evidence="1 2">
    <name type="scientific">Amycolatopsis rubida</name>
    <dbReference type="NCBI Taxonomy" id="112413"/>
    <lineage>
        <taxon>Bacteria</taxon>
        <taxon>Bacillati</taxon>
        <taxon>Actinomycetota</taxon>
        <taxon>Actinomycetes</taxon>
        <taxon>Pseudonocardiales</taxon>
        <taxon>Pseudonocardiaceae</taxon>
        <taxon>Amycolatopsis</taxon>
    </lineage>
</organism>
<dbReference type="EMBL" id="FOWC01000023">
    <property type="protein sequence ID" value="SFQ75453.1"/>
    <property type="molecule type" value="Genomic_DNA"/>
</dbReference>
<evidence type="ECO:0000313" key="1">
    <source>
        <dbReference type="EMBL" id="SFQ75453.1"/>
    </source>
</evidence>
<gene>
    <name evidence="1" type="ORF">SAMN05421854_1237</name>
</gene>
<evidence type="ECO:0008006" key="3">
    <source>
        <dbReference type="Google" id="ProtNLM"/>
    </source>
</evidence>
<name>A0A1I6B3G7_9PSEU</name>
<dbReference type="RefSeq" id="WP_107309596.1">
    <property type="nucleotide sequence ID" value="NZ_FOWC01000023.1"/>
</dbReference>
<proteinExistence type="predicted"/>
<protein>
    <recommendedName>
        <fullName evidence="3">Helix-turn-helix domain-containing protein</fullName>
    </recommendedName>
</protein>
<evidence type="ECO:0000313" key="2">
    <source>
        <dbReference type="Proteomes" id="UP000199137"/>
    </source>
</evidence>
<reference evidence="1 2" key="1">
    <citation type="submission" date="2016-10" db="EMBL/GenBank/DDBJ databases">
        <authorList>
            <person name="de Groot N.N."/>
        </authorList>
    </citation>
    <scope>NUCLEOTIDE SEQUENCE [LARGE SCALE GENOMIC DNA]</scope>
    <source>
        <strain evidence="1 2">DSM 44637</strain>
    </source>
</reference>
<dbReference type="AlphaFoldDB" id="A0A1I6B3G7"/>
<dbReference type="Proteomes" id="UP000199137">
    <property type="component" value="Unassembled WGS sequence"/>
</dbReference>
<dbReference type="STRING" id="112413.SAMN05421854_1237"/>
<dbReference type="OrthoDB" id="3699088at2"/>
<sequence length="68" mass="7256">MSEHVSRPVSTGFFSIREVGWVLGVGEAEVCRLIRVGVLPAVRRRGRLVVPAHAVALLLPAPGDGGQR</sequence>
<accession>A0A1I6B3G7</accession>